<dbReference type="SUPFAM" id="SSF88659">
    <property type="entry name" value="Sigma3 and sigma4 domains of RNA polymerase sigma factors"/>
    <property type="match status" value="1"/>
</dbReference>
<feature type="region of interest" description="Disordered" evidence="6">
    <location>
        <begin position="1"/>
        <end position="28"/>
    </location>
</feature>
<protein>
    <submittedName>
        <fullName evidence="9">RNA polymerase sigma24 factor</fullName>
    </submittedName>
</protein>
<comment type="caution">
    <text evidence="9">The sequence shown here is derived from an EMBL/GenBank/DDBJ whole genome shotgun (WGS) entry which is preliminary data.</text>
</comment>
<evidence type="ECO:0000256" key="6">
    <source>
        <dbReference type="SAM" id="MobiDB-lite"/>
    </source>
</evidence>
<evidence type="ECO:0000313" key="10">
    <source>
        <dbReference type="Proteomes" id="UP000637628"/>
    </source>
</evidence>
<organism evidence="9 10">
    <name type="scientific">Paractinoplanes durhamensis</name>
    <dbReference type="NCBI Taxonomy" id="113563"/>
    <lineage>
        <taxon>Bacteria</taxon>
        <taxon>Bacillati</taxon>
        <taxon>Actinomycetota</taxon>
        <taxon>Actinomycetes</taxon>
        <taxon>Micromonosporales</taxon>
        <taxon>Micromonosporaceae</taxon>
        <taxon>Paractinoplanes</taxon>
    </lineage>
</organism>
<evidence type="ECO:0000313" key="9">
    <source>
        <dbReference type="EMBL" id="GIE00992.1"/>
    </source>
</evidence>
<feature type="domain" description="RNA polymerase sigma-70 region 2" evidence="7">
    <location>
        <begin position="42"/>
        <end position="106"/>
    </location>
</feature>
<keyword evidence="5" id="KW-0804">Transcription</keyword>
<dbReference type="EMBL" id="BOML01000019">
    <property type="protein sequence ID" value="GIE00992.1"/>
    <property type="molecule type" value="Genomic_DNA"/>
</dbReference>
<dbReference type="Gene3D" id="1.10.1740.10">
    <property type="match status" value="1"/>
</dbReference>
<dbReference type="InterPro" id="IPR014284">
    <property type="entry name" value="RNA_pol_sigma-70_dom"/>
</dbReference>
<keyword evidence="3" id="KW-0731">Sigma factor</keyword>
<evidence type="ECO:0000256" key="2">
    <source>
        <dbReference type="ARBA" id="ARBA00023015"/>
    </source>
</evidence>
<keyword evidence="2" id="KW-0805">Transcription regulation</keyword>
<dbReference type="InterPro" id="IPR013325">
    <property type="entry name" value="RNA_pol_sigma_r2"/>
</dbReference>
<reference evidence="9 10" key="1">
    <citation type="submission" date="2021-01" db="EMBL/GenBank/DDBJ databases">
        <title>Whole genome shotgun sequence of Actinoplanes durhamensis NBRC 14914.</title>
        <authorList>
            <person name="Komaki H."/>
            <person name="Tamura T."/>
        </authorList>
    </citation>
    <scope>NUCLEOTIDE SEQUENCE [LARGE SCALE GENOMIC DNA]</scope>
    <source>
        <strain evidence="9 10">NBRC 14914</strain>
    </source>
</reference>
<dbReference type="Pfam" id="PF04542">
    <property type="entry name" value="Sigma70_r2"/>
    <property type="match status" value="1"/>
</dbReference>
<evidence type="ECO:0000256" key="3">
    <source>
        <dbReference type="ARBA" id="ARBA00023082"/>
    </source>
</evidence>
<dbReference type="Gene3D" id="1.10.10.10">
    <property type="entry name" value="Winged helix-like DNA-binding domain superfamily/Winged helix DNA-binding domain"/>
    <property type="match status" value="1"/>
</dbReference>
<dbReference type="PANTHER" id="PTHR43133">
    <property type="entry name" value="RNA POLYMERASE ECF-TYPE SIGMA FACTO"/>
    <property type="match status" value="1"/>
</dbReference>
<dbReference type="InterPro" id="IPR036388">
    <property type="entry name" value="WH-like_DNA-bd_sf"/>
</dbReference>
<dbReference type="InterPro" id="IPR039425">
    <property type="entry name" value="RNA_pol_sigma-70-like"/>
</dbReference>
<keyword evidence="4" id="KW-0238">DNA-binding</keyword>
<dbReference type="InterPro" id="IPR014325">
    <property type="entry name" value="RNA_pol_sigma-E_actinobac"/>
</dbReference>
<evidence type="ECO:0000256" key="5">
    <source>
        <dbReference type="ARBA" id="ARBA00023163"/>
    </source>
</evidence>
<keyword evidence="10" id="KW-1185">Reference proteome</keyword>
<proteinExistence type="inferred from homology"/>
<comment type="similarity">
    <text evidence="1">Belongs to the sigma-70 factor family. ECF subfamily.</text>
</comment>
<dbReference type="InterPro" id="IPR013249">
    <property type="entry name" value="RNA_pol_sigma70_r4_t2"/>
</dbReference>
<feature type="domain" description="RNA polymerase sigma factor 70 region 4 type 2" evidence="8">
    <location>
        <begin position="133"/>
        <end position="185"/>
    </location>
</feature>
<evidence type="ECO:0000259" key="7">
    <source>
        <dbReference type="Pfam" id="PF04542"/>
    </source>
</evidence>
<evidence type="ECO:0000256" key="4">
    <source>
        <dbReference type="ARBA" id="ARBA00023125"/>
    </source>
</evidence>
<dbReference type="NCBIfam" id="TIGR02983">
    <property type="entry name" value="SigE-fam_strep"/>
    <property type="match status" value="1"/>
</dbReference>
<dbReference type="SUPFAM" id="SSF88946">
    <property type="entry name" value="Sigma2 domain of RNA polymerase sigma factors"/>
    <property type="match status" value="1"/>
</dbReference>
<dbReference type="Pfam" id="PF08281">
    <property type="entry name" value="Sigma70_r4_2"/>
    <property type="match status" value="1"/>
</dbReference>
<sequence length="197" mass="21910">MTETVTSPRVADDTTRTGGPAGWGAGRRRARAARDAEFTAFVESAATRLRRSAYLMTRDWHLAQDLTQHTFTKMYTAWDRIRTGPNLEGYSRRVLMNLVFDQQKRRSGSEIVLAEMPDQPDGTAAAGSPELRLALVDALARLSVEDRAVLVLRHAEDHSVDTVSTILGVSVSVVKMRNARALARLRTLLGEDFRLTE</sequence>
<dbReference type="PANTHER" id="PTHR43133:SF50">
    <property type="entry name" value="ECF RNA POLYMERASE SIGMA FACTOR SIGM"/>
    <property type="match status" value="1"/>
</dbReference>
<dbReference type="CDD" id="cd06171">
    <property type="entry name" value="Sigma70_r4"/>
    <property type="match status" value="1"/>
</dbReference>
<dbReference type="NCBIfam" id="TIGR02937">
    <property type="entry name" value="sigma70-ECF"/>
    <property type="match status" value="1"/>
</dbReference>
<dbReference type="InterPro" id="IPR013324">
    <property type="entry name" value="RNA_pol_sigma_r3/r4-like"/>
</dbReference>
<dbReference type="RefSeq" id="WP_239132311.1">
    <property type="nucleotide sequence ID" value="NZ_BAAATX010000003.1"/>
</dbReference>
<dbReference type="Proteomes" id="UP000637628">
    <property type="component" value="Unassembled WGS sequence"/>
</dbReference>
<evidence type="ECO:0000256" key="1">
    <source>
        <dbReference type="ARBA" id="ARBA00010641"/>
    </source>
</evidence>
<dbReference type="InterPro" id="IPR007627">
    <property type="entry name" value="RNA_pol_sigma70_r2"/>
</dbReference>
<gene>
    <name evidence="9" type="ORF">Adu01nite_23420</name>
</gene>
<accession>A0ABQ3YTQ6</accession>
<evidence type="ECO:0000259" key="8">
    <source>
        <dbReference type="Pfam" id="PF08281"/>
    </source>
</evidence>
<name>A0ABQ3YTQ6_9ACTN</name>